<feature type="transmembrane region" description="Helical" evidence="5">
    <location>
        <begin position="25"/>
        <end position="49"/>
    </location>
</feature>
<organism evidence="6">
    <name type="scientific">Candidatus Methanomethylicus mesodigestus</name>
    <dbReference type="NCBI Taxonomy" id="1867258"/>
    <lineage>
        <taxon>Archaea</taxon>
        <taxon>Thermoproteota</taxon>
        <taxon>Methanosuratincolia</taxon>
        <taxon>Candidatus Methanomethylicales</taxon>
        <taxon>Candidatus Methanomethylicaceae</taxon>
        <taxon>Candidatus Methanomethylicus</taxon>
    </lineage>
</organism>
<proteinExistence type="predicted"/>
<evidence type="ECO:0000256" key="1">
    <source>
        <dbReference type="ARBA" id="ARBA00004141"/>
    </source>
</evidence>
<dbReference type="PANTHER" id="PTHR33514">
    <property type="entry name" value="PROTEIN ABCI12, CHLOROPLASTIC"/>
    <property type="match status" value="1"/>
</dbReference>
<feature type="transmembrane region" description="Helical" evidence="5">
    <location>
        <begin position="61"/>
        <end position="84"/>
    </location>
</feature>
<evidence type="ECO:0000313" key="6">
    <source>
        <dbReference type="EMBL" id="HFK19949.1"/>
    </source>
</evidence>
<evidence type="ECO:0000256" key="5">
    <source>
        <dbReference type="SAM" id="Phobius"/>
    </source>
</evidence>
<comment type="caution">
    <text evidence="6">The sequence shown here is derived from an EMBL/GenBank/DDBJ whole genome shotgun (WGS) entry which is preliminary data.</text>
</comment>
<dbReference type="Pfam" id="PF02361">
    <property type="entry name" value="CbiQ"/>
    <property type="match status" value="1"/>
</dbReference>
<name>A0A7C3EVM1_9CREN</name>
<dbReference type="AlphaFoldDB" id="A0A7C3EVM1"/>
<reference evidence="6" key="1">
    <citation type="journal article" date="2020" name="mSystems">
        <title>Genome- and Community-Level Interaction Insights into Carbon Utilization and Element Cycling Functions of Hydrothermarchaeota in Hydrothermal Sediment.</title>
        <authorList>
            <person name="Zhou Z."/>
            <person name="Liu Y."/>
            <person name="Xu W."/>
            <person name="Pan J."/>
            <person name="Luo Z.H."/>
            <person name="Li M."/>
        </authorList>
    </citation>
    <scope>NUCLEOTIDE SEQUENCE [LARGE SCALE GENOMIC DNA]</scope>
    <source>
        <strain evidence="6">SpSt-468</strain>
    </source>
</reference>
<dbReference type="InterPro" id="IPR003339">
    <property type="entry name" value="ABC/ECF_trnsptr_transmembrane"/>
</dbReference>
<evidence type="ECO:0000256" key="3">
    <source>
        <dbReference type="ARBA" id="ARBA00022989"/>
    </source>
</evidence>
<evidence type="ECO:0000256" key="4">
    <source>
        <dbReference type="ARBA" id="ARBA00023136"/>
    </source>
</evidence>
<evidence type="ECO:0000256" key="2">
    <source>
        <dbReference type="ARBA" id="ARBA00022692"/>
    </source>
</evidence>
<sequence>MKVLAGFDYRRGKTPIHKLDPRSKLVYLILYSALTVYFKNPLILLLLFVSTIPIVSVGKIWGRWGISIKGSVFFISFIFIFNFIAQVLSGSTMADAVLSGISMSIRFVALISIFATFFLTTSPEELTQSMVQLKIPYDYALTFNMAMRFVPTLGKEAGHIMDAQKSRGLELEKGNLMTRIRNYIPVLIPLIISSFRRAELVADAMESRAFGASKKRTSLYVLRMGTNDYLFIAISALSFLLVLSLNLFAGIA</sequence>
<dbReference type="PANTHER" id="PTHR33514:SF13">
    <property type="entry name" value="PROTEIN ABCI12, CHLOROPLASTIC"/>
    <property type="match status" value="1"/>
</dbReference>
<comment type="subcellular location">
    <subcellularLocation>
        <location evidence="1">Membrane</location>
        <topology evidence="1">Multi-pass membrane protein</topology>
    </subcellularLocation>
</comment>
<feature type="transmembrane region" description="Helical" evidence="5">
    <location>
        <begin position="229"/>
        <end position="249"/>
    </location>
</feature>
<accession>A0A7C3EVM1</accession>
<gene>
    <name evidence="6" type="ORF">ENS19_01555</name>
</gene>
<keyword evidence="3 5" id="KW-1133">Transmembrane helix</keyword>
<dbReference type="GO" id="GO:0005886">
    <property type="term" value="C:plasma membrane"/>
    <property type="evidence" value="ECO:0007669"/>
    <property type="project" value="TreeGrafter"/>
</dbReference>
<keyword evidence="2 5" id="KW-0812">Transmembrane</keyword>
<keyword evidence="4 5" id="KW-0472">Membrane</keyword>
<protein>
    <submittedName>
        <fullName evidence="6">Energy-coupling factor transporter transmembrane protein EcfT</fullName>
    </submittedName>
</protein>
<feature type="transmembrane region" description="Helical" evidence="5">
    <location>
        <begin position="96"/>
        <end position="119"/>
    </location>
</feature>
<dbReference type="EMBL" id="DSTX01000002">
    <property type="protein sequence ID" value="HFK19949.1"/>
    <property type="molecule type" value="Genomic_DNA"/>
</dbReference>
<dbReference type="CDD" id="cd16914">
    <property type="entry name" value="EcfT"/>
    <property type="match status" value="1"/>
</dbReference>